<keyword evidence="2" id="KW-1185">Reference proteome</keyword>
<evidence type="ECO:0000313" key="1">
    <source>
        <dbReference type="EMBL" id="MBM6820651.1"/>
    </source>
</evidence>
<accession>A0ABS2FK01</accession>
<dbReference type="InterPro" id="IPR008969">
    <property type="entry name" value="CarboxyPept-like_regulatory"/>
</dbReference>
<name>A0ABS2FK01_9CLOT</name>
<dbReference type="SUPFAM" id="SSF49464">
    <property type="entry name" value="Carboxypeptidase regulatory domain-like"/>
    <property type="match status" value="1"/>
</dbReference>
<gene>
    <name evidence="1" type="ORF">H6A19_15145</name>
</gene>
<reference evidence="1 2" key="1">
    <citation type="journal article" date="2021" name="Sci. Rep.">
        <title>The distribution of antibiotic resistance genes in chicken gut microbiota commensals.</title>
        <authorList>
            <person name="Juricova H."/>
            <person name="Matiasovicova J."/>
            <person name="Kubasova T."/>
            <person name="Cejkova D."/>
            <person name="Rychlik I."/>
        </authorList>
    </citation>
    <scope>NUCLEOTIDE SEQUENCE [LARGE SCALE GENOMIC DNA]</scope>
    <source>
        <strain evidence="1 2">An435</strain>
    </source>
</reference>
<proteinExistence type="predicted"/>
<evidence type="ECO:0000313" key="2">
    <source>
        <dbReference type="Proteomes" id="UP000767334"/>
    </source>
</evidence>
<dbReference type="EMBL" id="JACJLL010000141">
    <property type="protein sequence ID" value="MBM6820651.1"/>
    <property type="molecule type" value="Genomic_DNA"/>
</dbReference>
<sequence>MSCRLGNCVFKTGCNEQIDATIKLPRENRSCIFGTVLDAAGLPVADAVVKLLQVVDKCEFPVPLTHTFTDDNGQFLLGPLCPNTTYMLKIFSDNTQIVQKCLKVSCFKGSCINVNTVSNDSGNQGCGC</sequence>
<dbReference type="Gene3D" id="2.60.40.1120">
    <property type="entry name" value="Carboxypeptidase-like, regulatory domain"/>
    <property type="match status" value="1"/>
</dbReference>
<dbReference type="Proteomes" id="UP000767334">
    <property type="component" value="Unassembled WGS sequence"/>
</dbReference>
<organism evidence="1 2">
    <name type="scientific">Clostridium saudiense</name>
    <dbReference type="NCBI Taxonomy" id="1414720"/>
    <lineage>
        <taxon>Bacteria</taxon>
        <taxon>Bacillati</taxon>
        <taxon>Bacillota</taxon>
        <taxon>Clostridia</taxon>
        <taxon>Eubacteriales</taxon>
        <taxon>Clostridiaceae</taxon>
        <taxon>Clostridium</taxon>
    </lineage>
</organism>
<dbReference type="RefSeq" id="WP_133014518.1">
    <property type="nucleotide sequence ID" value="NZ_JACJLL010000141.1"/>
</dbReference>
<comment type="caution">
    <text evidence="1">The sequence shown here is derived from an EMBL/GenBank/DDBJ whole genome shotgun (WGS) entry which is preliminary data.</text>
</comment>
<protein>
    <submittedName>
        <fullName evidence="1">Carboxypeptidase regulatory-like domain-containing protein</fullName>
    </submittedName>
</protein>